<gene>
    <name evidence="3" type="ORF">ACFFTR_04515</name>
</gene>
<keyword evidence="1" id="KW-0812">Transmembrane</keyword>
<dbReference type="Pfam" id="PF09990">
    <property type="entry name" value="DUF2231"/>
    <property type="match status" value="1"/>
</dbReference>
<feature type="transmembrane region" description="Helical" evidence="1">
    <location>
        <begin position="13"/>
        <end position="35"/>
    </location>
</feature>
<reference evidence="3 4" key="1">
    <citation type="submission" date="2024-09" db="EMBL/GenBank/DDBJ databases">
        <authorList>
            <person name="Sun Q."/>
            <person name="Mori K."/>
        </authorList>
    </citation>
    <scope>NUCLEOTIDE SEQUENCE [LARGE SCALE GENOMIC DNA]</scope>
    <source>
        <strain evidence="3 4">JCM 3307</strain>
    </source>
</reference>
<feature type="transmembrane region" description="Helical" evidence="1">
    <location>
        <begin position="119"/>
        <end position="141"/>
    </location>
</feature>
<organism evidence="3 4">
    <name type="scientific">Dactylosporangium vinaceum</name>
    <dbReference type="NCBI Taxonomy" id="53362"/>
    <lineage>
        <taxon>Bacteria</taxon>
        <taxon>Bacillati</taxon>
        <taxon>Actinomycetota</taxon>
        <taxon>Actinomycetes</taxon>
        <taxon>Micromonosporales</taxon>
        <taxon>Micromonosporaceae</taxon>
        <taxon>Dactylosporangium</taxon>
    </lineage>
</organism>
<comment type="caution">
    <text evidence="3">The sequence shown here is derived from an EMBL/GenBank/DDBJ whole genome shotgun (WGS) entry which is preliminary data.</text>
</comment>
<evidence type="ECO:0000313" key="3">
    <source>
        <dbReference type="EMBL" id="MFB9442349.1"/>
    </source>
</evidence>
<accession>A0ABV5M0H7</accession>
<evidence type="ECO:0000313" key="4">
    <source>
        <dbReference type="Proteomes" id="UP001589608"/>
    </source>
</evidence>
<feature type="domain" description="DUF2231" evidence="2">
    <location>
        <begin position="7"/>
        <end position="152"/>
    </location>
</feature>
<keyword evidence="1" id="KW-1133">Transmembrane helix</keyword>
<dbReference type="InterPro" id="IPR019251">
    <property type="entry name" value="DUF2231_TM"/>
</dbReference>
<name>A0ABV5M0H7_9ACTN</name>
<proteinExistence type="predicted"/>
<dbReference type="Proteomes" id="UP001589608">
    <property type="component" value="Unassembled WGS sequence"/>
</dbReference>
<feature type="transmembrane region" description="Helical" evidence="1">
    <location>
        <begin position="87"/>
        <end position="107"/>
    </location>
</feature>
<feature type="transmembrane region" description="Helical" evidence="1">
    <location>
        <begin position="42"/>
        <end position="59"/>
    </location>
</feature>
<evidence type="ECO:0000259" key="2">
    <source>
        <dbReference type="Pfam" id="PF09990"/>
    </source>
</evidence>
<dbReference type="EMBL" id="JBHMCA010000014">
    <property type="protein sequence ID" value="MFB9442349.1"/>
    <property type="molecule type" value="Genomic_DNA"/>
</dbReference>
<keyword evidence="1" id="KW-0472">Membrane</keyword>
<evidence type="ECO:0000256" key="1">
    <source>
        <dbReference type="SAM" id="Phobius"/>
    </source>
</evidence>
<dbReference type="RefSeq" id="WP_223101033.1">
    <property type="nucleotide sequence ID" value="NZ_CP061913.1"/>
</dbReference>
<keyword evidence="4" id="KW-1185">Reference proteome</keyword>
<sequence>MFDRVSGIPAHPLFVHGAVVLVPLLALVAVLYGVWPGSRRHIRWPLIAFAVAAPIAVFVSKESGEELSKQFGDSPAVAAHEEYADKLFWFILALAVVSLVMAFMVPATRESTAAIKAPVVAHYAVAALAVVLAVVSAFYVYKTGDSGAHMVWGS</sequence>
<protein>
    <submittedName>
        <fullName evidence="3">DUF2231 domain-containing protein</fullName>
    </submittedName>
</protein>